<gene>
    <name evidence="1" type="ORF">QJS10_CPB12g00757</name>
</gene>
<dbReference type="EMBL" id="JAUJYO010000012">
    <property type="protein sequence ID" value="KAK1301882.1"/>
    <property type="molecule type" value="Genomic_DNA"/>
</dbReference>
<dbReference type="AlphaFoldDB" id="A0AAV9DPL7"/>
<reference evidence="1" key="2">
    <citation type="submission" date="2023-06" db="EMBL/GenBank/DDBJ databases">
        <authorList>
            <person name="Ma L."/>
            <person name="Liu K.-W."/>
            <person name="Li Z."/>
            <person name="Hsiao Y.-Y."/>
            <person name="Qi Y."/>
            <person name="Fu T."/>
            <person name="Tang G."/>
            <person name="Zhang D."/>
            <person name="Sun W.-H."/>
            <person name="Liu D.-K."/>
            <person name="Li Y."/>
            <person name="Chen G.-Z."/>
            <person name="Liu X.-D."/>
            <person name="Liao X.-Y."/>
            <person name="Jiang Y.-T."/>
            <person name="Yu X."/>
            <person name="Hao Y."/>
            <person name="Huang J."/>
            <person name="Zhao X.-W."/>
            <person name="Ke S."/>
            <person name="Chen Y.-Y."/>
            <person name="Wu W.-L."/>
            <person name="Hsu J.-L."/>
            <person name="Lin Y.-F."/>
            <person name="Huang M.-D."/>
            <person name="Li C.-Y."/>
            <person name="Huang L."/>
            <person name="Wang Z.-W."/>
            <person name="Zhao X."/>
            <person name="Zhong W.-Y."/>
            <person name="Peng D.-H."/>
            <person name="Ahmad S."/>
            <person name="Lan S."/>
            <person name="Zhang J.-S."/>
            <person name="Tsai W.-C."/>
            <person name="Van De Peer Y."/>
            <person name="Liu Z.-J."/>
        </authorList>
    </citation>
    <scope>NUCLEOTIDE SEQUENCE</scope>
    <source>
        <strain evidence="1">CP</strain>
        <tissue evidence="1">Leaves</tissue>
    </source>
</reference>
<dbReference type="Proteomes" id="UP001180020">
    <property type="component" value="Unassembled WGS sequence"/>
</dbReference>
<name>A0AAV9DPL7_ACOCL</name>
<dbReference type="InterPro" id="IPR039928">
    <property type="entry name" value="LNK"/>
</dbReference>
<comment type="caution">
    <text evidence="1">The sequence shown here is derived from an EMBL/GenBank/DDBJ whole genome shotgun (WGS) entry which is preliminary data.</text>
</comment>
<proteinExistence type="predicted"/>
<sequence>MPGMMVFSLATQSKSRLLLHFFSTENPNIIWDELDKNGDHIVPLRGSHQAPETIRQCDFHKMLRHDLVNDATRETDSKGTVFRDVFQNGKTVFHSSLDDRLSSVLEGSSCVSENIIPASVDSVCVNDVNILASRLKDTRASDYCFKGPNTDMSNNGFCSNDPIPGHRDIATSSSLCHFSLDDFCHEENDLNFLGNKHKDEENDVLRYGWLDIGNFNDIDRLFRNSDSTFGQGCFNNAGDSWLLSSCQSMDASGSVHDSGLRSYLEYDKDQAPNPSLMNDCDQALNLTYQTYDNWPDKDPEHNGIFSFNGRVAKEKH</sequence>
<evidence type="ECO:0000313" key="2">
    <source>
        <dbReference type="Proteomes" id="UP001180020"/>
    </source>
</evidence>
<evidence type="ECO:0000313" key="1">
    <source>
        <dbReference type="EMBL" id="KAK1301882.1"/>
    </source>
</evidence>
<organism evidence="1 2">
    <name type="scientific">Acorus calamus</name>
    <name type="common">Sweet flag</name>
    <dbReference type="NCBI Taxonomy" id="4465"/>
    <lineage>
        <taxon>Eukaryota</taxon>
        <taxon>Viridiplantae</taxon>
        <taxon>Streptophyta</taxon>
        <taxon>Embryophyta</taxon>
        <taxon>Tracheophyta</taxon>
        <taxon>Spermatophyta</taxon>
        <taxon>Magnoliopsida</taxon>
        <taxon>Liliopsida</taxon>
        <taxon>Acoraceae</taxon>
        <taxon>Acorus</taxon>
    </lineage>
</organism>
<protein>
    <submittedName>
        <fullName evidence="1">Uncharacterized protein</fullName>
    </submittedName>
</protein>
<reference evidence="1" key="1">
    <citation type="journal article" date="2023" name="Nat. Commun.">
        <title>Diploid and tetraploid genomes of Acorus and the evolution of monocots.</title>
        <authorList>
            <person name="Ma L."/>
            <person name="Liu K.W."/>
            <person name="Li Z."/>
            <person name="Hsiao Y.Y."/>
            <person name="Qi Y."/>
            <person name="Fu T."/>
            <person name="Tang G.D."/>
            <person name="Zhang D."/>
            <person name="Sun W.H."/>
            <person name="Liu D.K."/>
            <person name="Li Y."/>
            <person name="Chen G.Z."/>
            <person name="Liu X.D."/>
            <person name="Liao X.Y."/>
            <person name="Jiang Y.T."/>
            <person name="Yu X."/>
            <person name="Hao Y."/>
            <person name="Huang J."/>
            <person name="Zhao X.W."/>
            <person name="Ke S."/>
            <person name="Chen Y.Y."/>
            <person name="Wu W.L."/>
            <person name="Hsu J.L."/>
            <person name="Lin Y.F."/>
            <person name="Huang M.D."/>
            <person name="Li C.Y."/>
            <person name="Huang L."/>
            <person name="Wang Z.W."/>
            <person name="Zhao X."/>
            <person name="Zhong W.Y."/>
            <person name="Peng D.H."/>
            <person name="Ahmad S."/>
            <person name="Lan S."/>
            <person name="Zhang J.S."/>
            <person name="Tsai W.C."/>
            <person name="Van de Peer Y."/>
            <person name="Liu Z.J."/>
        </authorList>
    </citation>
    <scope>NUCLEOTIDE SEQUENCE</scope>
    <source>
        <strain evidence="1">CP</strain>
    </source>
</reference>
<dbReference type="PANTHER" id="PTHR33334">
    <property type="entry name" value="PROTEIN LNK1"/>
    <property type="match status" value="1"/>
</dbReference>
<keyword evidence="2" id="KW-1185">Reference proteome</keyword>
<dbReference type="PANTHER" id="PTHR33334:SF8">
    <property type="entry name" value="PROTEIN LNK1"/>
    <property type="match status" value="1"/>
</dbReference>
<dbReference type="GO" id="GO:0007623">
    <property type="term" value="P:circadian rhythm"/>
    <property type="evidence" value="ECO:0007669"/>
    <property type="project" value="InterPro"/>
</dbReference>
<accession>A0AAV9DPL7</accession>
<dbReference type="GO" id="GO:0006355">
    <property type="term" value="P:regulation of DNA-templated transcription"/>
    <property type="evidence" value="ECO:0007669"/>
    <property type="project" value="InterPro"/>
</dbReference>